<comment type="caution">
    <text evidence="1">The sequence shown here is derived from an EMBL/GenBank/DDBJ whole genome shotgun (WGS) entry which is preliminary data.</text>
</comment>
<dbReference type="RefSeq" id="WP_281382062.1">
    <property type="nucleotide sequence ID" value="NZ_JACHIG010000001.1"/>
</dbReference>
<name>A0A7W7Y864_9BACT</name>
<organism evidence="1 2">
    <name type="scientific">Prosthecobacter vanneervenii</name>
    <dbReference type="NCBI Taxonomy" id="48466"/>
    <lineage>
        <taxon>Bacteria</taxon>
        <taxon>Pseudomonadati</taxon>
        <taxon>Verrucomicrobiota</taxon>
        <taxon>Verrucomicrobiia</taxon>
        <taxon>Verrucomicrobiales</taxon>
        <taxon>Verrucomicrobiaceae</taxon>
        <taxon>Prosthecobacter</taxon>
    </lineage>
</organism>
<keyword evidence="2" id="KW-1185">Reference proteome</keyword>
<evidence type="ECO:0000313" key="1">
    <source>
        <dbReference type="EMBL" id="MBB5031418.1"/>
    </source>
</evidence>
<dbReference type="AlphaFoldDB" id="A0A7W7Y864"/>
<accession>A0A7W7Y864</accession>
<evidence type="ECO:0000313" key="2">
    <source>
        <dbReference type="Proteomes" id="UP000590740"/>
    </source>
</evidence>
<proteinExistence type="predicted"/>
<gene>
    <name evidence="1" type="ORF">HNQ65_000972</name>
</gene>
<reference evidence="1 2" key="1">
    <citation type="submission" date="2020-08" db="EMBL/GenBank/DDBJ databases">
        <title>Genomic Encyclopedia of Type Strains, Phase IV (KMG-IV): sequencing the most valuable type-strain genomes for metagenomic binning, comparative biology and taxonomic classification.</title>
        <authorList>
            <person name="Goeker M."/>
        </authorList>
    </citation>
    <scope>NUCLEOTIDE SEQUENCE [LARGE SCALE GENOMIC DNA]</scope>
    <source>
        <strain evidence="1 2">DSM 12252</strain>
    </source>
</reference>
<protein>
    <submittedName>
        <fullName evidence="1">Uncharacterized protein</fullName>
    </submittedName>
</protein>
<dbReference type="Proteomes" id="UP000590740">
    <property type="component" value="Unassembled WGS sequence"/>
</dbReference>
<sequence length="40" mass="4649">MFPGIVRWFVDEIIPQRRGDLIRRMGGKFVVPMPQVHLVG</sequence>
<dbReference type="EMBL" id="JACHIG010000001">
    <property type="protein sequence ID" value="MBB5031418.1"/>
    <property type="molecule type" value="Genomic_DNA"/>
</dbReference>